<dbReference type="OMA" id="WNFIHCI"/>
<organism evidence="9 10">
    <name type="scientific">Cyprinus carpio carpio</name>
    <dbReference type="NCBI Taxonomy" id="630221"/>
    <lineage>
        <taxon>Eukaryota</taxon>
        <taxon>Metazoa</taxon>
        <taxon>Chordata</taxon>
        <taxon>Craniata</taxon>
        <taxon>Vertebrata</taxon>
        <taxon>Euteleostomi</taxon>
        <taxon>Actinopterygii</taxon>
        <taxon>Neopterygii</taxon>
        <taxon>Teleostei</taxon>
        <taxon>Ostariophysi</taxon>
        <taxon>Cypriniformes</taxon>
        <taxon>Cyprinidae</taxon>
        <taxon>Cyprininae</taxon>
        <taxon>Cyprinus</taxon>
    </lineage>
</organism>
<dbReference type="GO" id="GO:0046872">
    <property type="term" value="F:metal ion binding"/>
    <property type="evidence" value="ECO:0007669"/>
    <property type="project" value="UniProtKB-KW"/>
</dbReference>
<keyword evidence="4" id="KW-0540">Nuclease</keyword>
<dbReference type="Proteomes" id="UP001108240">
    <property type="component" value="Unplaced"/>
</dbReference>
<evidence type="ECO:0000256" key="7">
    <source>
        <dbReference type="ARBA" id="ARBA00023242"/>
    </source>
</evidence>
<dbReference type="GeneTree" id="ENSGT00940000164115"/>
<evidence type="ECO:0000256" key="3">
    <source>
        <dbReference type="ARBA" id="ARBA00006958"/>
    </source>
</evidence>
<dbReference type="GO" id="GO:0016787">
    <property type="term" value="F:hydrolase activity"/>
    <property type="evidence" value="ECO:0007669"/>
    <property type="project" value="UniProtKB-KW"/>
</dbReference>
<dbReference type="PANTHER" id="PTHR22930:SF279">
    <property type="entry name" value="SIMILAR TO ENSANGP00000010363"/>
    <property type="match status" value="1"/>
</dbReference>
<keyword evidence="10" id="KW-1185">Reference proteome</keyword>
<evidence type="ECO:0000259" key="8">
    <source>
        <dbReference type="Pfam" id="PF13359"/>
    </source>
</evidence>
<protein>
    <recommendedName>
        <fullName evidence="8">DDE Tnp4 domain-containing protein</fullName>
    </recommendedName>
</protein>
<dbReference type="InterPro" id="IPR027806">
    <property type="entry name" value="HARBI1_dom"/>
</dbReference>
<evidence type="ECO:0000256" key="1">
    <source>
        <dbReference type="ARBA" id="ARBA00001968"/>
    </source>
</evidence>
<dbReference type="GO" id="GO:0004518">
    <property type="term" value="F:nuclease activity"/>
    <property type="evidence" value="ECO:0007669"/>
    <property type="project" value="UniProtKB-KW"/>
</dbReference>
<keyword evidence="6" id="KW-0378">Hydrolase</keyword>
<keyword evidence="5" id="KW-0479">Metal-binding</keyword>
<evidence type="ECO:0000256" key="4">
    <source>
        <dbReference type="ARBA" id="ARBA00022722"/>
    </source>
</evidence>
<keyword evidence="7" id="KW-0539">Nucleus</keyword>
<dbReference type="Ensembl" id="ENSCCRT00000168425.1">
    <property type="protein sequence ID" value="ENSCCRP00000107951.1"/>
    <property type="gene ID" value="ENSCCRG00000073315.1"/>
</dbReference>
<feature type="domain" description="DDE Tnp4" evidence="8">
    <location>
        <begin position="171"/>
        <end position="336"/>
    </location>
</feature>
<dbReference type="Pfam" id="PF13359">
    <property type="entry name" value="DDE_Tnp_4"/>
    <property type="match status" value="1"/>
</dbReference>
<comment type="similarity">
    <text evidence="3">Belongs to the HARBI1 family.</text>
</comment>
<proteinExistence type="inferred from homology"/>
<dbReference type="AlphaFoldDB" id="A0A9J7XNE0"/>
<reference evidence="9" key="2">
    <citation type="submission" date="2025-09" db="UniProtKB">
        <authorList>
            <consortium name="Ensembl"/>
        </authorList>
    </citation>
    <scope>IDENTIFICATION</scope>
</reference>
<reference evidence="9" key="1">
    <citation type="submission" date="2025-08" db="UniProtKB">
        <authorList>
            <consortium name="Ensembl"/>
        </authorList>
    </citation>
    <scope>IDENTIFICATION</scope>
</reference>
<comment type="cofactor">
    <cofactor evidence="1">
        <name>a divalent metal cation</name>
        <dbReference type="ChEBI" id="CHEBI:60240"/>
    </cofactor>
</comment>
<evidence type="ECO:0000313" key="9">
    <source>
        <dbReference type="Ensembl" id="ENSCCRP00000107951.1"/>
    </source>
</evidence>
<accession>A0A9J7XNE0</accession>
<comment type="subcellular location">
    <subcellularLocation>
        <location evidence="2">Nucleus</location>
    </subcellularLocation>
</comment>
<sequence>MLSINSVVCLIKFTSRFAFGVALLCLRRRRRRSVWVHDILQARQQLGEYHRLVQELRLDDGRFQRYFRLDRDQFDNLLSKVGPRIVRQDTSYLRTIELAEHLAICLQFLATGDSFRTIAFSYRVGVSTVAGIVGEVARAIWDALVRCTEDWRSIATDFLHRWNFPNCLGSIDGKHVVIKAPDNSGSLFFNYKGTYSVVFLAVVDAQCCFRVVDVGSYGRTSDGGALANSTFGQVLRGGTHVLPQDALLPSAEHLGPQPHGFVADEAFPLRRDLMRPFPGHNLSSRQRIFNYRLSRARLIVENTFGILTAQWRMCGVIEISPANVDVCVKATCVLHNFLRRSTNSTRTSIPSAGHGEAAGLQETRVGSNNPTWEAIRVWEKLMTYFSTEGAVPWQPVA</sequence>
<evidence type="ECO:0000256" key="5">
    <source>
        <dbReference type="ARBA" id="ARBA00022723"/>
    </source>
</evidence>
<evidence type="ECO:0000313" key="10">
    <source>
        <dbReference type="Proteomes" id="UP001108240"/>
    </source>
</evidence>
<dbReference type="InterPro" id="IPR045249">
    <property type="entry name" value="HARBI1-like"/>
</dbReference>
<dbReference type="GO" id="GO:0005634">
    <property type="term" value="C:nucleus"/>
    <property type="evidence" value="ECO:0007669"/>
    <property type="project" value="UniProtKB-SubCell"/>
</dbReference>
<dbReference type="PANTHER" id="PTHR22930">
    <property type="match status" value="1"/>
</dbReference>
<evidence type="ECO:0000256" key="2">
    <source>
        <dbReference type="ARBA" id="ARBA00004123"/>
    </source>
</evidence>
<name>A0A9J7XNE0_CYPCA</name>
<evidence type="ECO:0000256" key="6">
    <source>
        <dbReference type="ARBA" id="ARBA00022801"/>
    </source>
</evidence>